<evidence type="ECO:0000256" key="2">
    <source>
        <dbReference type="ARBA" id="ARBA00011738"/>
    </source>
</evidence>
<evidence type="ECO:0000313" key="6">
    <source>
        <dbReference type="EMBL" id="AEA65560.1"/>
    </source>
</evidence>
<evidence type="ECO:0000256" key="1">
    <source>
        <dbReference type="ARBA" id="ARBA00001933"/>
    </source>
</evidence>
<dbReference type="RefSeq" id="WP_013699938.1">
    <property type="nucleotide sequence ID" value="NC_015382.1"/>
</dbReference>
<dbReference type="InterPro" id="IPR023927">
    <property type="entry name" value="SbnA"/>
</dbReference>
<dbReference type="InterPro" id="IPR001926">
    <property type="entry name" value="TrpB-like_PALP"/>
</dbReference>
<dbReference type="HOGENOM" id="CLU_021018_1_0_4"/>
<evidence type="ECO:0000256" key="4">
    <source>
        <dbReference type="ARBA" id="ARBA00022898"/>
    </source>
</evidence>
<comment type="cofactor">
    <cofactor evidence="1">
        <name>pyridoxal 5'-phosphate</name>
        <dbReference type="ChEBI" id="CHEBI:597326"/>
    </cofactor>
</comment>
<comment type="subunit">
    <text evidence="2">Homodimer.</text>
</comment>
<reference evidence="6 7" key="1">
    <citation type="journal article" date="2011" name="J. Bacteriol.">
        <title>Complete genome sequence of Burkholderia gladioli BSR3.</title>
        <authorList>
            <person name="Seo Y.S."/>
            <person name="Lim J."/>
            <person name="Choi B.S."/>
            <person name="Kim H."/>
            <person name="Goo E."/>
            <person name="Lee B."/>
            <person name="Lim J.S."/>
            <person name="Choi I.Y."/>
            <person name="Moon J.S."/>
            <person name="Kim J."/>
            <person name="Hwang I."/>
        </authorList>
    </citation>
    <scope>NUCLEOTIDE SEQUENCE [LARGE SCALE GENOMIC DNA]</scope>
    <source>
        <strain evidence="7">BSR3</strain>
    </source>
</reference>
<dbReference type="InterPro" id="IPR050214">
    <property type="entry name" value="Cys_Synth/Cystath_Beta-Synth"/>
</dbReference>
<dbReference type="GO" id="GO:0016740">
    <property type="term" value="F:transferase activity"/>
    <property type="evidence" value="ECO:0007669"/>
    <property type="project" value="UniProtKB-KW"/>
</dbReference>
<keyword evidence="6" id="KW-0614">Plasmid</keyword>
<dbReference type="Proteomes" id="UP000008316">
    <property type="component" value="Plasmid bgla_1p"/>
</dbReference>
<sequence length="329" mass="35017">MMIITSPVELVFDDLFLQLGDWLEQTSVHLKLEGYSLSGSIKIKAALQMIEGLERAGRLAPGRAVIESSSGNLGLALAVVCAIKGYPFTCVSDPNISPQTARLIEAYGASLVVVKQRDENGGFLGTRIRLIRDMLERDSGLVWLNQYGNLDNIEAHRRTTGPAILRQFAAPDYVFVGAGTTGTLGGVSGYLRQHAPRTRIVAVDSVGSVTFGTPPGTRHIPGLGTSEPPEIRCHASFDELVMVPEADAVTACHALARQGLLLGGSSGTVLAGIRQYAHRIEPGACVVAISPDLGDRYVDTLYNPDWVASRYPSHGAARAGTRRAAAVSA</sequence>
<accession>F2LRR6</accession>
<gene>
    <name evidence="6" type="ordered locus">bgla_1p1690</name>
</gene>
<geneLocation type="plasmid" evidence="6 7">
    <name>bgla_1p</name>
</geneLocation>
<dbReference type="Gene3D" id="3.40.50.1100">
    <property type="match status" value="2"/>
</dbReference>
<organism evidence="6 7">
    <name type="scientific">Burkholderia gladioli (strain BSR3)</name>
    <dbReference type="NCBI Taxonomy" id="999541"/>
    <lineage>
        <taxon>Bacteria</taxon>
        <taxon>Pseudomonadati</taxon>
        <taxon>Pseudomonadota</taxon>
        <taxon>Betaproteobacteria</taxon>
        <taxon>Burkholderiales</taxon>
        <taxon>Burkholderiaceae</taxon>
        <taxon>Burkholderia</taxon>
    </lineage>
</organism>
<feature type="domain" description="Tryptophan synthase beta chain-like PALP" evidence="5">
    <location>
        <begin position="26"/>
        <end position="291"/>
    </location>
</feature>
<name>F2LRR6_BURGS</name>
<evidence type="ECO:0000313" key="7">
    <source>
        <dbReference type="Proteomes" id="UP000008316"/>
    </source>
</evidence>
<keyword evidence="3" id="KW-0808">Transferase</keyword>
<keyword evidence="7" id="KW-1185">Reference proteome</keyword>
<dbReference type="NCBIfam" id="TIGR03945">
    <property type="entry name" value="PLP_SbnA_fam"/>
    <property type="match status" value="1"/>
</dbReference>
<protein>
    <submittedName>
        <fullName evidence="6">Cysteine synthase</fullName>
    </submittedName>
</protein>
<dbReference type="KEGG" id="bgd:bgla_1p1690"/>
<dbReference type="Pfam" id="PF00291">
    <property type="entry name" value="PALP"/>
    <property type="match status" value="1"/>
</dbReference>
<dbReference type="InterPro" id="IPR036052">
    <property type="entry name" value="TrpB-like_PALP_sf"/>
</dbReference>
<dbReference type="CDD" id="cd01561">
    <property type="entry name" value="CBS_like"/>
    <property type="match status" value="1"/>
</dbReference>
<dbReference type="PANTHER" id="PTHR10314">
    <property type="entry name" value="CYSTATHIONINE BETA-SYNTHASE"/>
    <property type="match status" value="1"/>
</dbReference>
<proteinExistence type="predicted"/>
<keyword evidence="4" id="KW-0663">Pyridoxal phosphate</keyword>
<evidence type="ECO:0000256" key="3">
    <source>
        <dbReference type="ARBA" id="ARBA00022679"/>
    </source>
</evidence>
<dbReference type="SUPFAM" id="SSF53686">
    <property type="entry name" value="Tryptophan synthase beta subunit-like PLP-dependent enzymes"/>
    <property type="match status" value="1"/>
</dbReference>
<evidence type="ECO:0000259" key="5">
    <source>
        <dbReference type="Pfam" id="PF00291"/>
    </source>
</evidence>
<dbReference type="EMBL" id="CP002601">
    <property type="protein sequence ID" value="AEA65560.1"/>
    <property type="molecule type" value="Genomic_DNA"/>
</dbReference>
<dbReference type="AlphaFoldDB" id="F2LRR6"/>
<dbReference type="GO" id="GO:1901605">
    <property type="term" value="P:alpha-amino acid metabolic process"/>
    <property type="evidence" value="ECO:0007669"/>
    <property type="project" value="UniProtKB-ARBA"/>
</dbReference>